<dbReference type="EMBL" id="LUFC02000076">
    <property type="protein sequence ID" value="KAF4502458.1"/>
    <property type="molecule type" value="Genomic_DNA"/>
</dbReference>
<evidence type="ECO:0000313" key="3">
    <source>
        <dbReference type="Proteomes" id="UP000737391"/>
    </source>
</evidence>
<keyword evidence="3" id="KW-1185">Reference proteome</keyword>
<proteinExistence type="predicted"/>
<gene>
    <name evidence="2" type="ORF">FAGAP_1310</name>
</gene>
<organism evidence="2 3">
    <name type="scientific">Fusarium agapanthi</name>
    <dbReference type="NCBI Taxonomy" id="1803897"/>
    <lineage>
        <taxon>Eukaryota</taxon>
        <taxon>Fungi</taxon>
        <taxon>Dikarya</taxon>
        <taxon>Ascomycota</taxon>
        <taxon>Pezizomycotina</taxon>
        <taxon>Sordariomycetes</taxon>
        <taxon>Hypocreomycetidae</taxon>
        <taxon>Hypocreales</taxon>
        <taxon>Nectriaceae</taxon>
        <taxon>Fusarium</taxon>
        <taxon>Fusarium fujikuroi species complex</taxon>
    </lineage>
</organism>
<reference evidence="2" key="1">
    <citation type="submission" date="2020-01" db="EMBL/GenBank/DDBJ databases">
        <title>Identification and distribution of gene clusters putatively required for synthesis of sphingolipid metabolism inhibitors in phylogenetically diverse species of the filamentous fungus Fusarium.</title>
        <authorList>
            <person name="Kim H.-S."/>
            <person name="Busman M."/>
            <person name="Brown D.W."/>
            <person name="Divon H."/>
            <person name="Uhlig S."/>
            <person name="Proctor R.H."/>
        </authorList>
    </citation>
    <scope>NUCLEOTIDE SEQUENCE</scope>
    <source>
        <strain evidence="2">NRRL 31653</strain>
    </source>
</reference>
<feature type="compositionally biased region" description="Polar residues" evidence="1">
    <location>
        <begin position="36"/>
        <end position="45"/>
    </location>
</feature>
<dbReference type="OrthoDB" id="5089671at2759"/>
<accession>A0A9P5BJS7</accession>
<feature type="region of interest" description="Disordered" evidence="1">
    <location>
        <begin position="1"/>
        <end position="48"/>
    </location>
</feature>
<name>A0A9P5BJS7_9HYPO</name>
<dbReference type="AlphaFoldDB" id="A0A9P5BJS7"/>
<evidence type="ECO:0000313" key="2">
    <source>
        <dbReference type="EMBL" id="KAF4502458.1"/>
    </source>
</evidence>
<evidence type="ECO:0000256" key="1">
    <source>
        <dbReference type="SAM" id="MobiDB-lite"/>
    </source>
</evidence>
<protein>
    <submittedName>
        <fullName evidence="2">Uncharacterized protein</fullName>
    </submittedName>
</protein>
<sequence length="209" mass="23100">MSSPTPSVSAAGGGRSSPDSSLPSQSAFVDSPDKYGSNSPDSPNLTLEIPDNQEDVLSAFTESSSEPDEFPPIQFKALRARQYLRKHYSLDKESDYCKAFYSNWEAVKHSFCFLIIVANLYKEGECEEDWPLAWNDDSALTFFLNETIASWTVSLADGEKEDVEKLSDIMANLITVDTSDKKALEMYQGQVTDILAGISPVEEVNISDD</sequence>
<dbReference type="Proteomes" id="UP000737391">
    <property type="component" value="Unassembled WGS sequence"/>
</dbReference>
<feature type="compositionally biased region" description="Low complexity" evidence="1">
    <location>
        <begin position="16"/>
        <end position="26"/>
    </location>
</feature>
<comment type="caution">
    <text evidence="2">The sequence shown here is derived from an EMBL/GenBank/DDBJ whole genome shotgun (WGS) entry which is preliminary data.</text>
</comment>